<proteinExistence type="predicted"/>
<evidence type="ECO:0008006" key="3">
    <source>
        <dbReference type="Google" id="ProtNLM"/>
    </source>
</evidence>
<evidence type="ECO:0000313" key="1">
    <source>
        <dbReference type="EMBL" id="MFG6412299.1"/>
    </source>
</evidence>
<dbReference type="RefSeq" id="WP_394468409.1">
    <property type="nucleotide sequence ID" value="NZ_JBIGHY010000001.1"/>
</dbReference>
<organism evidence="1 2">
    <name type="scientific">Pelomonas dachongensis</name>
    <dbReference type="NCBI Taxonomy" id="3299029"/>
    <lineage>
        <taxon>Bacteria</taxon>
        <taxon>Pseudomonadati</taxon>
        <taxon>Pseudomonadota</taxon>
        <taxon>Betaproteobacteria</taxon>
        <taxon>Burkholderiales</taxon>
        <taxon>Sphaerotilaceae</taxon>
        <taxon>Roseateles</taxon>
    </lineage>
</organism>
<comment type="caution">
    <text evidence="1">The sequence shown here is derived from an EMBL/GenBank/DDBJ whole genome shotgun (WGS) entry which is preliminary data.</text>
</comment>
<evidence type="ECO:0000313" key="2">
    <source>
        <dbReference type="Proteomes" id="UP001606300"/>
    </source>
</evidence>
<keyword evidence="2" id="KW-1185">Reference proteome</keyword>
<sequence length="508" mass="56436">MEMLRSFLDDGGGSAALLKSASRNDPWKEVVAQLVAHDAKMLLVQSLVVDQDFIEEHKIAYAQQHRQVDKWCLRVHAFRENFRRTKKTNSATHILNFIDRANSKAGCYLGFVTLRPLRHAPVGATFLQVPANLKINASDRFNVQLTGVQFSVQATPFLQQESAAGACAQASIWMALRTISQHMKRQRVSVAELTLAASRQTRFNRRSPGTDGLTVGEMIEALKAIGWNYFHFDIPRAQETRGDIVFRTVGPYLDSGLPVVMSLRVGDDVGHAVVAIGREMGSDPMLPPSEEEKEWQCQFSEGWTAHLTVNNDNTGPYVSLPMTPRATKQYAASQAKGLIIPLPSAVLMSARQAQLIACELGLPVISRVFTITDDALKVRPDRAVVLRTYLCSRHAWRSWVGRAKHMGPEVRSQYRSMSLPELMWIVELHDADSFDPAKDSGSCCGEMLFDAASNSLHGESFVAGRAIADLYEDTERDGELLVWEAKRYLLFVASTGTMGPGIDKPDYV</sequence>
<name>A0ABW7EH95_9BURK</name>
<dbReference type="EMBL" id="JBIGHY010000001">
    <property type="protein sequence ID" value="MFG6412299.1"/>
    <property type="molecule type" value="Genomic_DNA"/>
</dbReference>
<protein>
    <recommendedName>
        <fullName evidence="3">Peptidase C39-like domain-containing protein</fullName>
    </recommendedName>
</protein>
<reference evidence="1 2" key="1">
    <citation type="submission" date="2024-09" db="EMBL/GenBank/DDBJ databases">
        <title>Novel species of the genus Pelomonas and Roseateles isolated from streams.</title>
        <authorList>
            <person name="Lu H."/>
        </authorList>
    </citation>
    <scope>NUCLEOTIDE SEQUENCE [LARGE SCALE GENOMIC DNA]</scope>
    <source>
        <strain evidence="1 2">DC23W</strain>
    </source>
</reference>
<accession>A0ABW7EH95</accession>
<dbReference type="Proteomes" id="UP001606300">
    <property type="component" value="Unassembled WGS sequence"/>
</dbReference>
<gene>
    <name evidence="1" type="ORF">ACG02S_00155</name>
</gene>